<accession>A0A317CAI8</accession>
<name>A0A317CAI8_9GAMM</name>
<dbReference type="InterPro" id="IPR036890">
    <property type="entry name" value="HATPase_C_sf"/>
</dbReference>
<dbReference type="Pfam" id="PF13589">
    <property type="entry name" value="HATPase_c_3"/>
    <property type="match status" value="1"/>
</dbReference>
<dbReference type="GO" id="GO:0051082">
    <property type="term" value="F:unfolded protein binding"/>
    <property type="evidence" value="ECO:0007669"/>
    <property type="project" value="InterPro"/>
</dbReference>
<dbReference type="RefSeq" id="WP_109823737.1">
    <property type="nucleotide sequence ID" value="NZ_QGKL01000033.1"/>
</dbReference>
<gene>
    <name evidence="6" type="ORF">DKT75_12300</name>
</gene>
<evidence type="ECO:0000313" key="6">
    <source>
        <dbReference type="EMBL" id="PWQ95558.1"/>
    </source>
</evidence>
<evidence type="ECO:0000256" key="2">
    <source>
        <dbReference type="ARBA" id="ARBA00022741"/>
    </source>
</evidence>
<dbReference type="EMBL" id="QGKL01000033">
    <property type="protein sequence ID" value="PWQ95558.1"/>
    <property type="molecule type" value="Genomic_DNA"/>
</dbReference>
<organism evidence="6 7">
    <name type="scientific">Leucothrix arctica</name>
    <dbReference type="NCBI Taxonomy" id="1481894"/>
    <lineage>
        <taxon>Bacteria</taxon>
        <taxon>Pseudomonadati</taxon>
        <taxon>Pseudomonadota</taxon>
        <taxon>Gammaproteobacteria</taxon>
        <taxon>Thiotrichales</taxon>
        <taxon>Thiotrichaceae</taxon>
        <taxon>Leucothrix</taxon>
    </lineage>
</organism>
<keyword evidence="4" id="KW-0143">Chaperone</keyword>
<evidence type="ECO:0000256" key="3">
    <source>
        <dbReference type="ARBA" id="ARBA00022840"/>
    </source>
</evidence>
<protein>
    <submittedName>
        <fullName evidence="6">ATP-binding protein</fullName>
    </submittedName>
</protein>
<keyword evidence="2" id="KW-0547">Nucleotide-binding</keyword>
<reference evidence="6 7" key="1">
    <citation type="submission" date="2018-05" db="EMBL/GenBank/DDBJ databases">
        <title>Leucothrix arctica sp. nov., isolated from Arctic seawater.</title>
        <authorList>
            <person name="Choi A."/>
            <person name="Baek K."/>
        </authorList>
    </citation>
    <scope>NUCLEOTIDE SEQUENCE [LARGE SCALE GENOMIC DNA]</scope>
    <source>
        <strain evidence="6 7">IMCC9719</strain>
    </source>
</reference>
<evidence type="ECO:0000256" key="1">
    <source>
        <dbReference type="ARBA" id="ARBA00008239"/>
    </source>
</evidence>
<dbReference type="GO" id="GO:0016887">
    <property type="term" value="F:ATP hydrolysis activity"/>
    <property type="evidence" value="ECO:0007669"/>
    <property type="project" value="InterPro"/>
</dbReference>
<dbReference type="InterPro" id="IPR056471">
    <property type="entry name" value="HD-CE"/>
</dbReference>
<dbReference type="InterPro" id="IPR001404">
    <property type="entry name" value="Hsp90_fam"/>
</dbReference>
<dbReference type="Pfam" id="PF24391">
    <property type="entry name" value="HD-CE"/>
    <property type="match status" value="1"/>
</dbReference>
<comment type="similarity">
    <text evidence="1">Belongs to the heat shock protein 90 family.</text>
</comment>
<dbReference type="OrthoDB" id="9802640at2"/>
<keyword evidence="3 6" id="KW-0067">ATP-binding</keyword>
<dbReference type="InterPro" id="IPR020575">
    <property type="entry name" value="Hsp90_N"/>
</dbReference>
<dbReference type="SUPFAM" id="SSF55874">
    <property type="entry name" value="ATPase domain of HSP90 chaperone/DNA topoisomerase II/histidine kinase"/>
    <property type="match status" value="1"/>
</dbReference>
<dbReference type="GO" id="GO:0005524">
    <property type="term" value="F:ATP binding"/>
    <property type="evidence" value="ECO:0007669"/>
    <property type="project" value="UniProtKB-KW"/>
</dbReference>
<dbReference type="PRINTS" id="PR00775">
    <property type="entry name" value="HEATSHOCK90"/>
</dbReference>
<evidence type="ECO:0000313" key="7">
    <source>
        <dbReference type="Proteomes" id="UP000245506"/>
    </source>
</evidence>
<dbReference type="AlphaFoldDB" id="A0A317CAI8"/>
<dbReference type="GO" id="GO:0140662">
    <property type="term" value="F:ATP-dependent protein folding chaperone"/>
    <property type="evidence" value="ECO:0007669"/>
    <property type="project" value="InterPro"/>
</dbReference>
<dbReference type="Gene3D" id="3.30.565.10">
    <property type="entry name" value="Histidine kinase-like ATPase, C-terminal domain"/>
    <property type="match status" value="1"/>
</dbReference>
<evidence type="ECO:0000259" key="5">
    <source>
        <dbReference type="Pfam" id="PF24391"/>
    </source>
</evidence>
<keyword evidence="7" id="KW-1185">Reference proteome</keyword>
<sequence>MSLDRIKNTSLWKTSLCESIDDQYNGQREEIRSSLLKFRENTSHLVSQISKALPGLTQHELSHLDALWETASIICGDDYPLNPLEAFVLGGAILLHDSALCFEAYKGGISGVRDTVTWRDHYAQLTDHHKNESDISHINEMADFSTLRSLHAKQAESLANYNWKVKDEDQGVYLIENITLRNHLGKLIGQIAGSHHWSIDEILSKLPNQINSLSTYPREWRIDPVKLACILRCADASQIDNERAPDFLHALIKRRGISLTHWIAQNKLANADIDTSDLSGSTLLFTSTSGFAEEESEAWWVAYDATCMIDKEIRASNALMESRKTPCPQFIVKRVKGVETPELMSNYIQTEGWHPCVAEIHVGNIEGLINTLGGDKLYGTGSDKLEVILRELIQNSRDSVHARRECDSNYTGKITVRIKTIDEQKWICIEDDGVGMSKRVLTGPLLDFGTSFWTSSLVQSEFPGLRSSKFKSVGKFGIGFYSVFMCSDEVRVASRPWKNGTQDVWQVHFKNGLSLRPMLKKSVPLDFPSNISTQVSICLNKTENNLTLREIKRGRVGAENIKVDMPTYISAICAGLDVSIILSEEGKKEQEVHHEKIDQGNSTEWLKRISFSDYQDPKISSYIESNAHRLRPVIENNQLHGIAALSTCVGNGANFLSLTTVGGLATSIHGRGGDSFIGYLDYLPQSARRDGQLYSASEEAMAEWAEKQNSLIDYSSLSEMEKYSVASNLCNFGVDPFDVAMILVAYDKERFFVNFSQLAKLAFKQPIAILKSTLFDGFETHHNQDFIDGCILITPISNGKFFSLKMQDEEPKDNRSILGCLCRAIQNNGCIPIIEENETTIRSIMGPIKMLTIKSESL</sequence>
<proteinExistence type="inferred from homology"/>
<dbReference type="PANTHER" id="PTHR11528">
    <property type="entry name" value="HEAT SHOCK PROTEIN 90 FAMILY MEMBER"/>
    <property type="match status" value="1"/>
</dbReference>
<evidence type="ECO:0000256" key="4">
    <source>
        <dbReference type="ARBA" id="ARBA00023186"/>
    </source>
</evidence>
<feature type="domain" description="HD-CE" evidence="5">
    <location>
        <begin position="53"/>
        <end position="314"/>
    </location>
</feature>
<dbReference type="Proteomes" id="UP000245506">
    <property type="component" value="Unassembled WGS sequence"/>
</dbReference>
<comment type="caution">
    <text evidence="6">The sequence shown here is derived from an EMBL/GenBank/DDBJ whole genome shotgun (WGS) entry which is preliminary data.</text>
</comment>